<keyword evidence="20" id="KW-1185">Reference proteome</keyword>
<feature type="domain" description="Protein kinase" evidence="18">
    <location>
        <begin position="667"/>
        <end position="946"/>
    </location>
</feature>
<dbReference type="Proteomes" id="UP000436088">
    <property type="component" value="Unassembled WGS sequence"/>
</dbReference>
<evidence type="ECO:0000256" key="1">
    <source>
        <dbReference type="ARBA" id="ARBA00004479"/>
    </source>
</evidence>
<evidence type="ECO:0000259" key="18">
    <source>
        <dbReference type="PROSITE" id="PS50011"/>
    </source>
</evidence>
<comment type="caution">
    <text evidence="19">The sequence shown here is derived from an EMBL/GenBank/DDBJ whole genome shotgun (WGS) entry which is preliminary data.</text>
</comment>
<keyword evidence="2" id="KW-0723">Serine/threonine-protein kinase</keyword>
<dbReference type="CDD" id="cd14066">
    <property type="entry name" value="STKc_IRAK"/>
    <property type="match status" value="1"/>
</dbReference>
<evidence type="ECO:0000256" key="13">
    <source>
        <dbReference type="ARBA" id="ARBA00023180"/>
    </source>
</evidence>
<keyword evidence="11" id="KW-0472">Membrane</keyword>
<keyword evidence="7" id="KW-0547">Nucleotide-binding</keyword>
<evidence type="ECO:0000256" key="11">
    <source>
        <dbReference type="ARBA" id="ARBA00023136"/>
    </source>
</evidence>
<evidence type="ECO:0000313" key="19">
    <source>
        <dbReference type="EMBL" id="KAE8714509.1"/>
    </source>
</evidence>
<dbReference type="Pfam" id="PF00069">
    <property type="entry name" value="Pkinase"/>
    <property type="match status" value="1"/>
</dbReference>
<comment type="catalytic activity">
    <reaction evidence="15">
        <text>L-threonyl-[protein] + ATP = O-phospho-L-threonyl-[protein] + ADP + H(+)</text>
        <dbReference type="Rhea" id="RHEA:46608"/>
        <dbReference type="Rhea" id="RHEA-COMP:11060"/>
        <dbReference type="Rhea" id="RHEA-COMP:11605"/>
        <dbReference type="ChEBI" id="CHEBI:15378"/>
        <dbReference type="ChEBI" id="CHEBI:30013"/>
        <dbReference type="ChEBI" id="CHEBI:30616"/>
        <dbReference type="ChEBI" id="CHEBI:61977"/>
        <dbReference type="ChEBI" id="CHEBI:456216"/>
    </reaction>
</comment>
<protein>
    <submittedName>
        <fullName evidence="19">Nucleic acid-binding proteins superfamily isoform 1</fullName>
    </submittedName>
</protein>
<gene>
    <name evidence="19" type="ORF">F3Y22_tig00110195pilonHSYRG00116</name>
</gene>
<sequence>MGIRMVFYVILHLPWLIRPATSNAARASTCEEICGDVPLPFPFGIQPGCYNSSWFSVTCNETVHGFKPFISRINLELLGKFWPDDNVISVNNPVTYLNCGDKGNNGTTSAVSVNLTGTPFFFSNKFNEFGSVGCGNLVFVSRNIQTDPILGSCLQRRCGDLTTKLGGCHDLIKENLTSYTASMIEVISPGTNRCTSAFMFDSSRLKSLDLDPLFPYNISIHTTHVPATLEWNPIKCDLEGIWCFSSCNEAELCQEVEQAERRRYTPPLVQSPALPLPYEGGCIETCGNVEIPFPFGIKVGCYMNNAFRVTCNKTIDGPKPFISSINLQLLEVSFYERVAVVDNPITYFDCLDEDRETNVFRLNLTGTPFLFSDVFNRFVSFGCGYATFLSNSTDDNPDHGYCLQSRCGTDVAAKLSCSSDIPPGLTSVAVTVTTIYPSHGNDRPCGSAFIVDERYIDSLEKMIPYGNETNNRTLLHVPTTLQWGTHIRGLCELREGSNIFCRSDGEYCWTSISQTHLCVCTTDPYVDSDDVCQESGKCQDLKYKYCHMLCFNAPDSNCSSSCPVGYEYIEDMCKPISPSIVAKERKRSHNLPIIVGCSASIGTIFVLLGTWHLHKRLERRKDIKQKQKYFKRNGGLLLQQRLSNNEGNVAKLKLFSSSELEKATDYYNENRILGRGGQGIVYKGMLTDGSIVAIKKPSLGDEKIHDEMKLEQFINEVIILSQVNHRNVVKLLGCCLETKLPLLVYEFVPNGTLYHLIHVPSEEFPLTWEMRLRIAIEVANALSYLHSAASVPIYHRDIKSSNILLDDKYKAKVSDFGTSRSVALEQTHVTTRVQGTFGYLDPEYFRSSQFTEKSDVYSFGVVIVELITGQKPISSSQSEEVVRSLVNFFLQSMRENSLLDIVDPMVKNDGPKEKIVATAKLAKRCLNLNGKKRPTMRQVALELEWIRSSEEPNVIQQSADEDSDIDDINQASGITSCSTSGSGLNGSVTLALDA</sequence>
<keyword evidence="12" id="KW-1015">Disulfide bond</keyword>
<dbReference type="GO" id="GO:0005886">
    <property type="term" value="C:plasma membrane"/>
    <property type="evidence" value="ECO:0007669"/>
    <property type="project" value="TreeGrafter"/>
</dbReference>
<evidence type="ECO:0000256" key="9">
    <source>
        <dbReference type="ARBA" id="ARBA00022840"/>
    </source>
</evidence>
<dbReference type="OrthoDB" id="952860at2759"/>
<feature type="chain" id="PRO_5025425081" evidence="17">
    <location>
        <begin position="23"/>
        <end position="994"/>
    </location>
</feature>
<dbReference type="InterPro" id="IPR008271">
    <property type="entry name" value="Ser/Thr_kinase_AS"/>
</dbReference>
<keyword evidence="5" id="KW-0812">Transmembrane</keyword>
<keyword evidence="4" id="KW-0808">Transferase</keyword>
<evidence type="ECO:0000256" key="6">
    <source>
        <dbReference type="ARBA" id="ARBA00022729"/>
    </source>
</evidence>
<evidence type="ECO:0000256" key="2">
    <source>
        <dbReference type="ARBA" id="ARBA00022527"/>
    </source>
</evidence>
<evidence type="ECO:0000313" key="20">
    <source>
        <dbReference type="Proteomes" id="UP000436088"/>
    </source>
</evidence>
<dbReference type="FunFam" id="3.30.200.20:FF:000043">
    <property type="entry name" value="Wall-associated receptor kinase 2"/>
    <property type="match status" value="1"/>
</dbReference>
<dbReference type="PANTHER" id="PTHR27005:SF432">
    <property type="entry name" value="WALL-ASSOCIATED RECEPTOR KINASE-LIKE 6"/>
    <property type="match status" value="1"/>
</dbReference>
<keyword evidence="6 17" id="KW-0732">Signal</keyword>
<evidence type="ECO:0000256" key="5">
    <source>
        <dbReference type="ARBA" id="ARBA00022692"/>
    </source>
</evidence>
<comment type="catalytic activity">
    <reaction evidence="14">
        <text>L-seryl-[protein] + ATP = O-phospho-L-seryl-[protein] + ADP + H(+)</text>
        <dbReference type="Rhea" id="RHEA:17989"/>
        <dbReference type="Rhea" id="RHEA-COMP:9863"/>
        <dbReference type="Rhea" id="RHEA-COMP:11604"/>
        <dbReference type="ChEBI" id="CHEBI:15378"/>
        <dbReference type="ChEBI" id="CHEBI:29999"/>
        <dbReference type="ChEBI" id="CHEBI:30616"/>
        <dbReference type="ChEBI" id="CHEBI:83421"/>
        <dbReference type="ChEBI" id="CHEBI:456216"/>
    </reaction>
</comment>
<dbReference type="EMBL" id="VEPZ02000870">
    <property type="protein sequence ID" value="KAE8714509.1"/>
    <property type="molecule type" value="Genomic_DNA"/>
</dbReference>
<dbReference type="PROSITE" id="PS00108">
    <property type="entry name" value="PROTEIN_KINASE_ST"/>
    <property type="match status" value="1"/>
</dbReference>
<dbReference type="PROSITE" id="PS50011">
    <property type="entry name" value="PROTEIN_KINASE_DOM"/>
    <property type="match status" value="1"/>
</dbReference>
<comment type="subcellular location">
    <subcellularLocation>
        <location evidence="1">Membrane</location>
        <topology evidence="1">Single-pass type I membrane protein</topology>
    </subcellularLocation>
</comment>
<keyword evidence="10" id="KW-1133">Transmembrane helix</keyword>
<dbReference type="GO" id="GO:0007166">
    <property type="term" value="P:cell surface receptor signaling pathway"/>
    <property type="evidence" value="ECO:0007669"/>
    <property type="project" value="InterPro"/>
</dbReference>
<dbReference type="GO" id="GO:0005524">
    <property type="term" value="F:ATP binding"/>
    <property type="evidence" value="ECO:0007669"/>
    <property type="project" value="UniProtKB-KW"/>
</dbReference>
<keyword evidence="9" id="KW-0067">ATP-binding</keyword>
<feature type="region of interest" description="Disordered" evidence="16">
    <location>
        <begin position="952"/>
        <end position="982"/>
    </location>
</feature>
<evidence type="ECO:0000256" key="14">
    <source>
        <dbReference type="ARBA" id="ARBA00047558"/>
    </source>
</evidence>
<evidence type="ECO:0000256" key="10">
    <source>
        <dbReference type="ARBA" id="ARBA00022989"/>
    </source>
</evidence>
<keyword evidence="8" id="KW-0418">Kinase</keyword>
<dbReference type="InterPro" id="IPR025287">
    <property type="entry name" value="WAK_GUB"/>
</dbReference>
<dbReference type="InterPro" id="IPR045274">
    <property type="entry name" value="WAK-like"/>
</dbReference>
<evidence type="ECO:0000256" key="8">
    <source>
        <dbReference type="ARBA" id="ARBA00022777"/>
    </source>
</evidence>
<evidence type="ECO:0000256" key="3">
    <source>
        <dbReference type="ARBA" id="ARBA00022553"/>
    </source>
</evidence>
<evidence type="ECO:0000256" key="15">
    <source>
        <dbReference type="ARBA" id="ARBA00047951"/>
    </source>
</evidence>
<accession>A0A6A3BIB1</accession>
<dbReference type="GO" id="GO:0004674">
    <property type="term" value="F:protein serine/threonine kinase activity"/>
    <property type="evidence" value="ECO:0007669"/>
    <property type="project" value="UniProtKB-KW"/>
</dbReference>
<reference evidence="19" key="1">
    <citation type="submission" date="2019-09" db="EMBL/GenBank/DDBJ databases">
        <title>Draft genome information of white flower Hibiscus syriacus.</title>
        <authorList>
            <person name="Kim Y.-M."/>
        </authorList>
    </citation>
    <scope>NUCLEOTIDE SEQUENCE [LARGE SCALE GENOMIC DNA]</scope>
    <source>
        <strain evidence="19">YM2019G1</strain>
    </source>
</reference>
<evidence type="ECO:0000256" key="4">
    <source>
        <dbReference type="ARBA" id="ARBA00022679"/>
    </source>
</evidence>
<evidence type="ECO:0000256" key="12">
    <source>
        <dbReference type="ARBA" id="ARBA00023157"/>
    </source>
</evidence>
<evidence type="ECO:0000256" key="7">
    <source>
        <dbReference type="ARBA" id="ARBA00022741"/>
    </source>
</evidence>
<dbReference type="Gene3D" id="3.30.200.20">
    <property type="entry name" value="Phosphorylase Kinase, domain 1"/>
    <property type="match status" value="1"/>
</dbReference>
<dbReference type="Gene3D" id="1.10.510.10">
    <property type="entry name" value="Transferase(Phosphotransferase) domain 1"/>
    <property type="match status" value="1"/>
</dbReference>
<dbReference type="Pfam" id="PF13947">
    <property type="entry name" value="GUB_WAK_bind"/>
    <property type="match status" value="1"/>
</dbReference>
<dbReference type="InterPro" id="IPR000719">
    <property type="entry name" value="Prot_kinase_dom"/>
</dbReference>
<evidence type="ECO:0000256" key="16">
    <source>
        <dbReference type="SAM" id="MobiDB-lite"/>
    </source>
</evidence>
<dbReference type="GO" id="GO:0030247">
    <property type="term" value="F:polysaccharide binding"/>
    <property type="evidence" value="ECO:0007669"/>
    <property type="project" value="InterPro"/>
</dbReference>
<dbReference type="SUPFAM" id="SSF56112">
    <property type="entry name" value="Protein kinase-like (PK-like)"/>
    <property type="match status" value="1"/>
</dbReference>
<organism evidence="19 20">
    <name type="scientific">Hibiscus syriacus</name>
    <name type="common">Rose of Sharon</name>
    <dbReference type="NCBI Taxonomy" id="106335"/>
    <lineage>
        <taxon>Eukaryota</taxon>
        <taxon>Viridiplantae</taxon>
        <taxon>Streptophyta</taxon>
        <taxon>Embryophyta</taxon>
        <taxon>Tracheophyta</taxon>
        <taxon>Spermatophyta</taxon>
        <taxon>Magnoliopsida</taxon>
        <taxon>eudicotyledons</taxon>
        <taxon>Gunneridae</taxon>
        <taxon>Pentapetalae</taxon>
        <taxon>rosids</taxon>
        <taxon>malvids</taxon>
        <taxon>Malvales</taxon>
        <taxon>Malvaceae</taxon>
        <taxon>Malvoideae</taxon>
        <taxon>Hibiscus</taxon>
    </lineage>
</organism>
<dbReference type="InterPro" id="IPR011009">
    <property type="entry name" value="Kinase-like_dom_sf"/>
</dbReference>
<name>A0A6A3BIB1_HIBSY</name>
<feature type="compositionally biased region" description="Low complexity" evidence="16">
    <location>
        <begin position="972"/>
        <end position="982"/>
    </location>
</feature>
<evidence type="ECO:0000256" key="17">
    <source>
        <dbReference type="SAM" id="SignalP"/>
    </source>
</evidence>
<feature type="signal peptide" evidence="17">
    <location>
        <begin position="1"/>
        <end position="22"/>
    </location>
</feature>
<keyword evidence="13" id="KW-0325">Glycoprotein</keyword>
<dbReference type="SMART" id="SM00220">
    <property type="entry name" value="S_TKc"/>
    <property type="match status" value="1"/>
</dbReference>
<keyword evidence="3" id="KW-0597">Phosphoprotein</keyword>
<proteinExistence type="predicted"/>
<dbReference type="PANTHER" id="PTHR27005">
    <property type="entry name" value="WALL-ASSOCIATED RECEPTOR KINASE-LIKE 21"/>
    <property type="match status" value="1"/>
</dbReference>
<dbReference type="AlphaFoldDB" id="A0A6A3BIB1"/>
<dbReference type="FunFam" id="1.10.510.10:FF:000084">
    <property type="entry name" value="Wall-associated receptor kinase 2"/>
    <property type="match status" value="1"/>
</dbReference>